<dbReference type="PROSITE" id="PS51186">
    <property type="entry name" value="GNAT"/>
    <property type="match status" value="1"/>
</dbReference>
<dbReference type="InterPro" id="IPR000182">
    <property type="entry name" value="GNAT_dom"/>
</dbReference>
<dbReference type="SUPFAM" id="SSF55729">
    <property type="entry name" value="Acyl-CoA N-acyltransferases (Nat)"/>
    <property type="match status" value="1"/>
</dbReference>
<reference evidence="2 3" key="1">
    <citation type="submission" date="2022-12" db="EMBL/GenBank/DDBJ databases">
        <title>Genomic features and morphological characterization of a novel Knufia sp. strain isolated from spacecraft assembly facility.</title>
        <authorList>
            <person name="Teixeira M."/>
            <person name="Chander A.M."/>
            <person name="Stajich J.E."/>
            <person name="Venkateswaran K."/>
        </authorList>
    </citation>
    <scope>NUCLEOTIDE SEQUENCE [LARGE SCALE GENOMIC DNA]</scope>
    <source>
        <strain evidence="2 3">FJI-L2-BK-P2</strain>
    </source>
</reference>
<evidence type="ECO:0000259" key="1">
    <source>
        <dbReference type="PROSITE" id="PS51186"/>
    </source>
</evidence>
<dbReference type="InterPro" id="IPR052523">
    <property type="entry name" value="Trichothecene_AcTrans"/>
</dbReference>
<dbReference type="Gene3D" id="3.40.630.30">
    <property type="match status" value="1"/>
</dbReference>
<accession>A0AAN8IPN4</accession>
<feature type="domain" description="N-acetyltransferase" evidence="1">
    <location>
        <begin position="159"/>
        <end position="240"/>
    </location>
</feature>
<evidence type="ECO:0000313" key="2">
    <source>
        <dbReference type="EMBL" id="KAK5955252.1"/>
    </source>
</evidence>
<dbReference type="PANTHER" id="PTHR42791">
    <property type="entry name" value="GNAT FAMILY ACETYLTRANSFERASE"/>
    <property type="match status" value="1"/>
</dbReference>
<protein>
    <recommendedName>
        <fullName evidence="1">N-acetyltransferase domain-containing protein</fullName>
    </recommendedName>
</protein>
<dbReference type="EMBL" id="JAKLMC020000007">
    <property type="protein sequence ID" value="KAK5955252.1"/>
    <property type="molecule type" value="Genomic_DNA"/>
</dbReference>
<dbReference type="Proteomes" id="UP001316803">
    <property type="component" value="Unassembled WGS sequence"/>
</dbReference>
<comment type="caution">
    <text evidence="2">The sequence shown here is derived from an EMBL/GenBank/DDBJ whole genome shotgun (WGS) entry which is preliminary data.</text>
</comment>
<dbReference type="AlphaFoldDB" id="A0AAN8IPN4"/>
<dbReference type="Pfam" id="PF00583">
    <property type="entry name" value="Acetyltransf_1"/>
    <property type="match status" value="1"/>
</dbReference>
<dbReference type="CDD" id="cd04301">
    <property type="entry name" value="NAT_SF"/>
    <property type="match status" value="1"/>
</dbReference>
<organism evidence="2 3">
    <name type="scientific">Knufia fluminis</name>
    <dbReference type="NCBI Taxonomy" id="191047"/>
    <lineage>
        <taxon>Eukaryota</taxon>
        <taxon>Fungi</taxon>
        <taxon>Dikarya</taxon>
        <taxon>Ascomycota</taxon>
        <taxon>Pezizomycotina</taxon>
        <taxon>Eurotiomycetes</taxon>
        <taxon>Chaetothyriomycetidae</taxon>
        <taxon>Chaetothyriales</taxon>
        <taxon>Trichomeriaceae</taxon>
        <taxon>Knufia</taxon>
    </lineage>
</organism>
<evidence type="ECO:0000313" key="3">
    <source>
        <dbReference type="Proteomes" id="UP001316803"/>
    </source>
</evidence>
<sequence length="272" mass="31670">MHIRPVEQKDLHDFARVNGRSMWNDESTNYMAPHRDKYPDSYFSYSLYRTKIRWYRGELLLLAVSDANDSDWTGQEVILGYCCYTTTVDGHQKPVRGGWLGNWFERFALDCYGRYAKLFGLNRSCDQAAEQHLRRTLDVDMGKLLQPYLEGLPEEERQRVGGQHWALELLGTHPDFRRRGVGKMTLQWGFERAREHRVPLILIATVTGEKLYLSTGFREVSRVDMRPEKEDDVLKELDLGQGKGKGISWAAMVWEPENMRGKKRVQRPANQA</sequence>
<dbReference type="InterPro" id="IPR016181">
    <property type="entry name" value="Acyl_CoA_acyltransferase"/>
</dbReference>
<proteinExistence type="predicted"/>
<keyword evidence="3" id="KW-1185">Reference proteome</keyword>
<dbReference type="GO" id="GO:0016747">
    <property type="term" value="F:acyltransferase activity, transferring groups other than amino-acyl groups"/>
    <property type="evidence" value="ECO:0007669"/>
    <property type="project" value="InterPro"/>
</dbReference>
<name>A0AAN8IPN4_9EURO</name>
<gene>
    <name evidence="2" type="ORF">OHC33_003934</name>
</gene>
<dbReference type="PANTHER" id="PTHR42791:SF16">
    <property type="entry name" value="N-ACETYLTRANSFERASE DOMAIN-CONTAINING PROTEIN"/>
    <property type="match status" value="1"/>
</dbReference>